<proteinExistence type="predicted"/>
<dbReference type="CDD" id="cd16448">
    <property type="entry name" value="RING-H2"/>
    <property type="match status" value="1"/>
</dbReference>
<evidence type="ECO:0000313" key="5">
    <source>
        <dbReference type="Proteomes" id="UP000631114"/>
    </source>
</evidence>
<comment type="caution">
    <text evidence="4">The sequence shown here is derived from an EMBL/GenBank/DDBJ whole genome shotgun (WGS) entry which is preliminary data.</text>
</comment>
<dbReference type="SMART" id="SM00184">
    <property type="entry name" value="RING"/>
    <property type="match status" value="1"/>
</dbReference>
<accession>A0A835IMC8</accession>
<dbReference type="PANTHER" id="PTHR31150">
    <property type="entry name" value="EXPRESSED PROTEIN"/>
    <property type="match status" value="1"/>
</dbReference>
<keyword evidence="1" id="KW-0862">Zinc</keyword>
<evidence type="ECO:0000256" key="2">
    <source>
        <dbReference type="SAM" id="MobiDB-lite"/>
    </source>
</evidence>
<dbReference type="Proteomes" id="UP000631114">
    <property type="component" value="Unassembled WGS sequence"/>
</dbReference>
<keyword evidence="5" id="KW-1185">Reference proteome</keyword>
<dbReference type="SUPFAM" id="SSF57850">
    <property type="entry name" value="RING/U-box"/>
    <property type="match status" value="1"/>
</dbReference>
<organism evidence="4 5">
    <name type="scientific">Coptis chinensis</name>
    <dbReference type="NCBI Taxonomy" id="261450"/>
    <lineage>
        <taxon>Eukaryota</taxon>
        <taxon>Viridiplantae</taxon>
        <taxon>Streptophyta</taxon>
        <taxon>Embryophyta</taxon>
        <taxon>Tracheophyta</taxon>
        <taxon>Spermatophyta</taxon>
        <taxon>Magnoliopsida</taxon>
        <taxon>Ranunculales</taxon>
        <taxon>Ranunculaceae</taxon>
        <taxon>Coptidoideae</taxon>
        <taxon>Coptis</taxon>
    </lineage>
</organism>
<evidence type="ECO:0000313" key="4">
    <source>
        <dbReference type="EMBL" id="KAF9619218.1"/>
    </source>
</evidence>
<feature type="domain" description="RING-type" evidence="3">
    <location>
        <begin position="274"/>
        <end position="333"/>
    </location>
</feature>
<feature type="compositionally biased region" description="Polar residues" evidence="2">
    <location>
        <begin position="94"/>
        <end position="109"/>
    </location>
</feature>
<sequence length="441" mass="48309">MGSACCVAARDRNLLPSRTSSEALSRNVRFSPTWNCRWDNQGRVADEVEDITSADSHVGFESKDSLEVEFGDLSETRSEFMDIHTEMLHKSSSRRQTGGSSMASGTDTCMRSSSLSEVKDLKESAAVADSLALILPVSIPVASTSSLPIGDSSSRCRPLPAEFTPSWKARHSPGYSFNLQRQVSDGQSSVFKSPNNSISEGRQSISTCSNDLTVGSRGGGSSDGWSMSTFSELVASSQRERWSFDSETLDSSRGKVTRSNSNVLASHSTDLRTCGVCLKLLMERSPWVAQKLIVGVELSVVAVLVCGHVYHAECLENTTSETNRFDPPCPVCTTGDKQALKKGKTVKIDIDSKARNRISRNRVVDSNIHFDYTVPDHWISTRREGKGPKLGSSSSMKSSFAKPFLRRHFSLGSKSAKSILDNEFTIKSPSRKGFWARYRKG</sequence>
<keyword evidence="1" id="KW-0479">Metal-binding</keyword>
<evidence type="ECO:0000259" key="3">
    <source>
        <dbReference type="PROSITE" id="PS50089"/>
    </source>
</evidence>
<dbReference type="OrthoDB" id="1938835at2759"/>
<dbReference type="Gene3D" id="3.30.40.10">
    <property type="entry name" value="Zinc/RING finger domain, C3HC4 (zinc finger)"/>
    <property type="match status" value="1"/>
</dbReference>
<evidence type="ECO:0000256" key="1">
    <source>
        <dbReference type="PROSITE-ProRule" id="PRU00175"/>
    </source>
</evidence>
<dbReference type="PROSITE" id="PS50089">
    <property type="entry name" value="ZF_RING_2"/>
    <property type="match status" value="1"/>
</dbReference>
<dbReference type="InterPro" id="IPR013083">
    <property type="entry name" value="Znf_RING/FYVE/PHD"/>
</dbReference>
<dbReference type="AlphaFoldDB" id="A0A835IMC8"/>
<dbReference type="PANTHER" id="PTHR31150:SF32">
    <property type="entry name" value="RING_U-BOX SUPERFAMILY PROTEIN"/>
    <property type="match status" value="1"/>
</dbReference>
<keyword evidence="1" id="KW-0863">Zinc-finger</keyword>
<feature type="region of interest" description="Disordered" evidence="2">
    <location>
        <begin position="89"/>
        <end position="109"/>
    </location>
</feature>
<reference evidence="4 5" key="1">
    <citation type="submission" date="2020-10" db="EMBL/GenBank/DDBJ databases">
        <title>The Coptis chinensis genome and diversification of protoberbering-type alkaloids.</title>
        <authorList>
            <person name="Wang B."/>
            <person name="Shu S."/>
            <person name="Song C."/>
            <person name="Liu Y."/>
        </authorList>
    </citation>
    <scope>NUCLEOTIDE SEQUENCE [LARGE SCALE GENOMIC DNA]</scope>
    <source>
        <strain evidence="4">HL-2020</strain>
        <tissue evidence="4">Leaf</tissue>
    </source>
</reference>
<protein>
    <recommendedName>
        <fullName evidence="3">RING-type domain-containing protein</fullName>
    </recommendedName>
</protein>
<dbReference type="EMBL" id="JADFTS010000002">
    <property type="protein sequence ID" value="KAF9619218.1"/>
    <property type="molecule type" value="Genomic_DNA"/>
</dbReference>
<gene>
    <name evidence="4" type="ORF">IFM89_005772</name>
</gene>
<name>A0A835IMC8_9MAGN</name>
<dbReference type="InterPro" id="IPR001841">
    <property type="entry name" value="Znf_RING"/>
</dbReference>
<dbReference type="GO" id="GO:0008270">
    <property type="term" value="F:zinc ion binding"/>
    <property type="evidence" value="ECO:0007669"/>
    <property type="project" value="UniProtKB-KW"/>
</dbReference>